<protein>
    <recommendedName>
        <fullName evidence="2">histidine kinase</fullName>
        <ecNumber evidence="2">2.7.13.3</ecNumber>
    </recommendedName>
</protein>
<dbReference type="Gene3D" id="3.30.565.10">
    <property type="entry name" value="Histidine kinase-like ATPase, C-terminal domain"/>
    <property type="match status" value="1"/>
</dbReference>
<dbReference type="PANTHER" id="PTHR43547:SF2">
    <property type="entry name" value="HYBRID SIGNAL TRANSDUCTION HISTIDINE KINASE C"/>
    <property type="match status" value="1"/>
</dbReference>
<dbReference type="PATRIC" id="fig|1235802.3.peg.3130"/>
<dbReference type="PANTHER" id="PTHR43547">
    <property type="entry name" value="TWO-COMPONENT HISTIDINE KINASE"/>
    <property type="match status" value="1"/>
</dbReference>
<feature type="coiled-coil region" evidence="6">
    <location>
        <begin position="26"/>
        <end position="84"/>
    </location>
</feature>
<dbReference type="OrthoDB" id="335833at2"/>
<feature type="domain" description="Histidine kinase" evidence="7">
    <location>
        <begin position="91"/>
        <end position="303"/>
    </location>
</feature>
<dbReference type="SUPFAM" id="SSF47384">
    <property type="entry name" value="Homodimeric domain of signal transducing histidine kinase"/>
    <property type="match status" value="1"/>
</dbReference>
<keyword evidence="6" id="KW-0175">Coiled coil</keyword>
<dbReference type="SUPFAM" id="SSF55874">
    <property type="entry name" value="ATPase domain of HSP90 chaperone/DNA topoisomerase II/histidine kinase"/>
    <property type="match status" value="1"/>
</dbReference>
<accession>N2AFV5</accession>
<dbReference type="PRINTS" id="PR01780">
    <property type="entry name" value="LANTIREGPROT"/>
</dbReference>
<dbReference type="eggNOG" id="COG2205">
    <property type="taxonomic scope" value="Bacteria"/>
</dbReference>
<dbReference type="SMART" id="SM00387">
    <property type="entry name" value="HATPase_c"/>
    <property type="match status" value="1"/>
</dbReference>
<dbReference type="Pfam" id="PF00512">
    <property type="entry name" value="HisKA"/>
    <property type="match status" value="1"/>
</dbReference>
<dbReference type="STRING" id="1235802.C823_02965"/>
<keyword evidence="4" id="KW-0418">Kinase</keyword>
<dbReference type="EMBL" id="AQFT01000091">
    <property type="protein sequence ID" value="EMZ25075.1"/>
    <property type="molecule type" value="Genomic_DNA"/>
</dbReference>
<keyword evidence="3" id="KW-0597">Phosphoprotein</keyword>
<dbReference type="SMART" id="SM00388">
    <property type="entry name" value="HisKA"/>
    <property type="match status" value="1"/>
</dbReference>
<reference evidence="8 9" key="1">
    <citation type="journal article" date="2014" name="Genome Announc.">
        <title>Draft genome sequences of the altered schaedler flora, a defined bacterial community from gnotobiotic mice.</title>
        <authorList>
            <person name="Wannemuehler M.J."/>
            <person name="Overstreet A.M."/>
            <person name="Ward D.V."/>
            <person name="Phillips G.J."/>
        </authorList>
    </citation>
    <scope>NUCLEOTIDE SEQUENCE [LARGE SCALE GENOMIC DNA]</scope>
    <source>
        <strain evidence="8 9">ASF492</strain>
    </source>
</reference>
<evidence type="ECO:0000313" key="9">
    <source>
        <dbReference type="Proteomes" id="UP000012589"/>
    </source>
</evidence>
<dbReference type="PROSITE" id="PS50109">
    <property type="entry name" value="HIS_KIN"/>
    <property type="match status" value="1"/>
</dbReference>
<dbReference type="Gene3D" id="1.10.287.130">
    <property type="match status" value="1"/>
</dbReference>
<dbReference type="InterPro" id="IPR003594">
    <property type="entry name" value="HATPase_dom"/>
</dbReference>
<keyword evidence="5" id="KW-0902">Two-component regulatory system</keyword>
<evidence type="ECO:0000259" key="7">
    <source>
        <dbReference type="PROSITE" id="PS50109"/>
    </source>
</evidence>
<evidence type="ECO:0000256" key="6">
    <source>
        <dbReference type="SAM" id="Coils"/>
    </source>
</evidence>
<keyword evidence="4" id="KW-0808">Transferase</keyword>
<dbReference type="Proteomes" id="UP000012589">
    <property type="component" value="Unassembled WGS sequence"/>
</dbReference>
<gene>
    <name evidence="8" type="ORF">C823_02965</name>
</gene>
<dbReference type="Pfam" id="PF02518">
    <property type="entry name" value="HATPase_c"/>
    <property type="match status" value="1"/>
</dbReference>
<dbReference type="AlphaFoldDB" id="N2AFV5"/>
<dbReference type="HOGENOM" id="CLU_000445_89_3_9"/>
<comment type="catalytic activity">
    <reaction evidence="1">
        <text>ATP + protein L-histidine = ADP + protein N-phospho-L-histidine.</text>
        <dbReference type="EC" id="2.7.13.3"/>
    </reaction>
</comment>
<dbReference type="GO" id="GO:0000155">
    <property type="term" value="F:phosphorelay sensor kinase activity"/>
    <property type="evidence" value="ECO:0007669"/>
    <property type="project" value="InterPro"/>
</dbReference>
<evidence type="ECO:0000256" key="4">
    <source>
        <dbReference type="ARBA" id="ARBA00022777"/>
    </source>
</evidence>
<keyword evidence="9" id="KW-1185">Reference proteome</keyword>
<organism evidence="8 9">
    <name type="scientific">Eubacterium plexicaudatum ASF492</name>
    <dbReference type="NCBI Taxonomy" id="1235802"/>
    <lineage>
        <taxon>Bacteria</taxon>
        <taxon>Bacillati</taxon>
        <taxon>Bacillota</taxon>
        <taxon>Clostridia</taxon>
        <taxon>Eubacteriales</taxon>
        <taxon>Eubacteriaceae</taxon>
        <taxon>Eubacterium</taxon>
    </lineage>
</organism>
<dbReference type="InterPro" id="IPR005467">
    <property type="entry name" value="His_kinase_dom"/>
</dbReference>
<evidence type="ECO:0000256" key="5">
    <source>
        <dbReference type="ARBA" id="ARBA00023012"/>
    </source>
</evidence>
<dbReference type="InterPro" id="IPR008358">
    <property type="entry name" value="Sig_transdc_His_kin/Pase_MprB"/>
</dbReference>
<comment type="caution">
    <text evidence="8">The sequence shown here is derived from an EMBL/GenBank/DDBJ whole genome shotgun (WGS) entry which is preliminary data.</text>
</comment>
<sequence>MKLLLIAVIVLLIRTGILSARHGCYKKQMNHLLQQLELTLEDETNILFTSSVNIDRTQEVIHTLNRLMEQNRHINEKLRRENRSYRESITSISHDIRTPLTSAKGYMQMLCSKNVPPQKQQDYAKIVLQRLHTLSDMLDQLFFYTRIEAGEIPLTIEKINVGNLFAETLSLFYTDFESKNCEPAIRITQTPCQIQADRQALIRIMENLIKNALVHGTGDYRFSLLRRNSYAVIRAENRTDSIEASDMDYIFDRFYTSDISRTRKTTGLGLAIIKELTQQMGGTVAAALERSVFSIEIQFPLFRTDPSGQSD</sequence>
<evidence type="ECO:0000256" key="3">
    <source>
        <dbReference type="ARBA" id="ARBA00022553"/>
    </source>
</evidence>
<dbReference type="GO" id="GO:0016020">
    <property type="term" value="C:membrane"/>
    <property type="evidence" value="ECO:0007669"/>
    <property type="project" value="InterPro"/>
</dbReference>
<dbReference type="InterPro" id="IPR036890">
    <property type="entry name" value="HATPase_C_sf"/>
</dbReference>
<evidence type="ECO:0000313" key="8">
    <source>
        <dbReference type="EMBL" id="EMZ25075.1"/>
    </source>
</evidence>
<dbReference type="InterPro" id="IPR003661">
    <property type="entry name" value="HisK_dim/P_dom"/>
</dbReference>
<dbReference type="CDD" id="cd00082">
    <property type="entry name" value="HisKA"/>
    <property type="match status" value="1"/>
</dbReference>
<proteinExistence type="predicted"/>
<evidence type="ECO:0000256" key="2">
    <source>
        <dbReference type="ARBA" id="ARBA00012438"/>
    </source>
</evidence>
<name>N2AFV5_9FIRM</name>
<dbReference type="EC" id="2.7.13.3" evidence="2"/>
<dbReference type="InterPro" id="IPR036097">
    <property type="entry name" value="HisK_dim/P_sf"/>
</dbReference>
<evidence type="ECO:0000256" key="1">
    <source>
        <dbReference type="ARBA" id="ARBA00000085"/>
    </source>
</evidence>